<sequence length="378" mass="41143">MDTVPIAETPESLVDVPVDPPNLTQDELMRVVRAAMPGAVVGLAALASLYTMYFAADLIVPIFLALFLSIILRPMVRGLQHLGTPQSVSALIVLLGLVGAIISGLINLSAPAEQWLHRLPSIQKDIEAKIWPVTKSIKQATEATASIGKIADAASSTPKKSEVTIKSPSYFDHAFKSTLLTSVQFLIIIALTFFFLTQNNLQAHALPKIPWLKHNELIEDMLASVQTTITRFLQISAGIYVMLGVLTGLAMYALDMPNPVLWGVLAAVLGFMPYVGPMIVFSCISIVSLLTFDTWWQILMPPIAYGVLTIAEGNFVTPTILGRQLKLNPIAVFLSMLLWTWVWGMAGAILAVPILVIVIIVARHIALMVRKSDDVLAE</sequence>
<keyword evidence="5 6" id="KW-0472">Membrane</keyword>
<keyword evidence="4 6" id="KW-1133">Transmembrane helix</keyword>
<evidence type="ECO:0000313" key="7">
    <source>
        <dbReference type="EMBL" id="OEJ65315.1"/>
    </source>
</evidence>
<organism evidence="7 8">
    <name type="scientific">Magnetovibrio blakemorei</name>
    <dbReference type="NCBI Taxonomy" id="28181"/>
    <lineage>
        <taxon>Bacteria</taxon>
        <taxon>Pseudomonadati</taxon>
        <taxon>Pseudomonadota</taxon>
        <taxon>Alphaproteobacteria</taxon>
        <taxon>Rhodospirillales</taxon>
        <taxon>Magnetovibrionaceae</taxon>
        <taxon>Magnetovibrio</taxon>
    </lineage>
</organism>
<comment type="subcellular location">
    <subcellularLocation>
        <location evidence="1">Membrane</location>
        <topology evidence="1">Multi-pass membrane protein</topology>
    </subcellularLocation>
</comment>
<evidence type="ECO:0000256" key="3">
    <source>
        <dbReference type="ARBA" id="ARBA00022692"/>
    </source>
</evidence>
<dbReference type="PANTHER" id="PTHR21716:SF16">
    <property type="entry name" value="BLL1467 PROTEIN"/>
    <property type="match status" value="1"/>
</dbReference>
<keyword evidence="3 6" id="KW-0812">Transmembrane</keyword>
<dbReference type="AlphaFoldDB" id="A0A1E5Q4T3"/>
<evidence type="ECO:0000313" key="8">
    <source>
        <dbReference type="Proteomes" id="UP000095347"/>
    </source>
</evidence>
<reference evidence="8" key="1">
    <citation type="submission" date="2016-07" db="EMBL/GenBank/DDBJ databases">
        <authorList>
            <person name="Florea S."/>
            <person name="Webb J.S."/>
            <person name="Jaromczyk J."/>
            <person name="Schardl C.L."/>
        </authorList>
    </citation>
    <scope>NUCLEOTIDE SEQUENCE [LARGE SCALE GENOMIC DNA]</scope>
    <source>
        <strain evidence="8">MV-1</strain>
    </source>
</reference>
<feature type="transmembrane region" description="Helical" evidence="6">
    <location>
        <begin position="302"/>
        <end position="321"/>
    </location>
</feature>
<dbReference type="RefSeq" id="WP_069958774.1">
    <property type="nucleotide sequence ID" value="NZ_MCGG01000052.1"/>
</dbReference>
<evidence type="ECO:0000256" key="4">
    <source>
        <dbReference type="ARBA" id="ARBA00022989"/>
    </source>
</evidence>
<feature type="transmembrane region" description="Helical" evidence="6">
    <location>
        <begin position="58"/>
        <end position="76"/>
    </location>
</feature>
<gene>
    <name evidence="7" type="ORF">BEN30_14435</name>
</gene>
<evidence type="ECO:0000256" key="5">
    <source>
        <dbReference type="ARBA" id="ARBA00023136"/>
    </source>
</evidence>
<dbReference type="EMBL" id="MCGG01000052">
    <property type="protein sequence ID" value="OEJ65315.1"/>
    <property type="molecule type" value="Genomic_DNA"/>
</dbReference>
<dbReference type="GO" id="GO:0055085">
    <property type="term" value="P:transmembrane transport"/>
    <property type="evidence" value="ECO:0007669"/>
    <property type="project" value="TreeGrafter"/>
</dbReference>
<dbReference type="OrthoDB" id="9799225at2"/>
<comment type="caution">
    <text evidence="7">The sequence shown here is derived from an EMBL/GenBank/DDBJ whole genome shotgun (WGS) entry which is preliminary data.</text>
</comment>
<accession>A0A1E5Q4T3</accession>
<evidence type="ECO:0008006" key="9">
    <source>
        <dbReference type="Google" id="ProtNLM"/>
    </source>
</evidence>
<dbReference type="STRING" id="28181.BEN30_14435"/>
<evidence type="ECO:0000256" key="6">
    <source>
        <dbReference type="SAM" id="Phobius"/>
    </source>
</evidence>
<proteinExistence type="inferred from homology"/>
<feature type="transmembrane region" description="Helical" evidence="6">
    <location>
        <begin position="260"/>
        <end position="290"/>
    </location>
</feature>
<dbReference type="PANTHER" id="PTHR21716">
    <property type="entry name" value="TRANSMEMBRANE PROTEIN"/>
    <property type="match status" value="1"/>
</dbReference>
<dbReference type="InterPro" id="IPR002549">
    <property type="entry name" value="AI-2E-like"/>
</dbReference>
<name>A0A1E5Q4T3_9PROT</name>
<evidence type="ECO:0000256" key="1">
    <source>
        <dbReference type="ARBA" id="ARBA00004141"/>
    </source>
</evidence>
<feature type="transmembrane region" description="Helical" evidence="6">
    <location>
        <begin position="232"/>
        <end position="254"/>
    </location>
</feature>
<feature type="transmembrane region" description="Helical" evidence="6">
    <location>
        <begin position="341"/>
        <end position="362"/>
    </location>
</feature>
<keyword evidence="8" id="KW-1185">Reference proteome</keyword>
<dbReference type="Pfam" id="PF01594">
    <property type="entry name" value="AI-2E_transport"/>
    <property type="match status" value="1"/>
</dbReference>
<evidence type="ECO:0000256" key="2">
    <source>
        <dbReference type="ARBA" id="ARBA00009773"/>
    </source>
</evidence>
<comment type="similarity">
    <text evidence="2">Belongs to the autoinducer-2 exporter (AI-2E) (TC 2.A.86) family.</text>
</comment>
<feature type="transmembrane region" description="Helical" evidence="6">
    <location>
        <begin position="88"/>
        <end position="110"/>
    </location>
</feature>
<protein>
    <recommendedName>
        <fullName evidence="9">AI-2E family transporter</fullName>
    </recommendedName>
</protein>
<dbReference type="Proteomes" id="UP000095347">
    <property type="component" value="Unassembled WGS sequence"/>
</dbReference>
<feature type="transmembrane region" description="Helical" evidence="6">
    <location>
        <begin position="177"/>
        <end position="196"/>
    </location>
</feature>
<feature type="transmembrane region" description="Helical" evidence="6">
    <location>
        <begin position="31"/>
        <end position="52"/>
    </location>
</feature>
<dbReference type="GO" id="GO:0016020">
    <property type="term" value="C:membrane"/>
    <property type="evidence" value="ECO:0007669"/>
    <property type="project" value="UniProtKB-SubCell"/>
</dbReference>